<gene>
    <name evidence="1" type="ORF">JYP50_13205</name>
</gene>
<reference evidence="1" key="1">
    <citation type="submission" date="2021-02" db="EMBL/GenBank/DDBJ databases">
        <title>PHA producing bacteria isolated from coastal sediment in Guangdong, Shenzhen.</title>
        <authorList>
            <person name="Zheng W."/>
            <person name="Yu S."/>
            <person name="Huang Y."/>
        </authorList>
    </citation>
    <scope>NUCLEOTIDE SEQUENCE</scope>
    <source>
        <strain evidence="1">TN14-10</strain>
    </source>
</reference>
<keyword evidence="1" id="KW-0808">Transferase</keyword>
<dbReference type="AlphaFoldDB" id="A0A939DGR2"/>
<dbReference type="Gene3D" id="3.40.50.300">
    <property type="entry name" value="P-loop containing nucleotide triphosphate hydrolases"/>
    <property type="match status" value="1"/>
</dbReference>
<dbReference type="InterPro" id="IPR027417">
    <property type="entry name" value="P-loop_NTPase"/>
</dbReference>
<comment type="caution">
    <text evidence="1">The sequence shown here is derived from an EMBL/GenBank/DDBJ whole genome shotgun (WGS) entry which is preliminary data.</text>
</comment>
<dbReference type="Proteomes" id="UP000664303">
    <property type="component" value="Unassembled WGS sequence"/>
</dbReference>
<evidence type="ECO:0000313" key="2">
    <source>
        <dbReference type="Proteomes" id="UP000664303"/>
    </source>
</evidence>
<keyword evidence="2" id="KW-1185">Reference proteome</keyword>
<organism evidence="1 2">
    <name type="scientific">Parahaliea mediterranea</name>
    <dbReference type="NCBI Taxonomy" id="651086"/>
    <lineage>
        <taxon>Bacteria</taxon>
        <taxon>Pseudomonadati</taxon>
        <taxon>Pseudomonadota</taxon>
        <taxon>Gammaproteobacteria</taxon>
        <taxon>Cellvibrionales</taxon>
        <taxon>Halieaceae</taxon>
        <taxon>Parahaliea</taxon>
    </lineage>
</organism>
<dbReference type="PROSITE" id="PS51257">
    <property type="entry name" value="PROKAR_LIPOPROTEIN"/>
    <property type="match status" value="1"/>
</dbReference>
<accession>A0A939DGR2</accession>
<dbReference type="SUPFAM" id="SSF53795">
    <property type="entry name" value="PEP carboxykinase-like"/>
    <property type="match status" value="1"/>
</dbReference>
<proteinExistence type="predicted"/>
<dbReference type="NCBIfam" id="TIGR04355">
    <property type="entry name" value="HprK_rel_B"/>
    <property type="match status" value="1"/>
</dbReference>
<dbReference type="EMBL" id="JAFKCZ010000009">
    <property type="protein sequence ID" value="MBN7797561.1"/>
    <property type="molecule type" value="Genomic_DNA"/>
</dbReference>
<keyword evidence="1" id="KW-0418">Kinase</keyword>
<name>A0A939DGR2_9GAMM</name>
<protein>
    <submittedName>
        <fullName evidence="1">HprK-related kinase B</fullName>
    </submittedName>
</protein>
<dbReference type="InterPro" id="IPR027597">
    <property type="entry name" value="HprK-rel_B"/>
</dbReference>
<dbReference type="GO" id="GO:0016301">
    <property type="term" value="F:kinase activity"/>
    <property type="evidence" value="ECO:0007669"/>
    <property type="project" value="UniProtKB-KW"/>
</dbReference>
<evidence type="ECO:0000313" key="1">
    <source>
        <dbReference type="EMBL" id="MBN7797561.1"/>
    </source>
</evidence>
<dbReference type="RefSeq" id="WP_206561012.1">
    <property type="nucleotide sequence ID" value="NZ_JAFKCZ010000009.1"/>
</dbReference>
<sequence>MRCAADIAAILHQGAAACDGELSLRIDDWPLRVRCNSPALLERLRRYFTQVASGAPAPAEAVELTVLERPAPTLDLDFANWSREAGKRGRKDSYADLADGRVIHKVRTGMVFLQSQGQRIAAGPCLANDNQVINFIINQYMNALQQRDWLICHAAALVGEGGALALAGFSGGGKSTLMLHLMAGSMRFLSNDRLFIRRDEPGVAARGVPKLPRVNPGTLLNNPRLRALLDPRRRAECEALSPAQLWELEEKYDVPIADIYGRDRFASRGPLAALLVLNWRHGSGEPTQIEPVELASRRDLLAAIMKSPGPFYCDSHGRFPGDRVPLDEERYLAALAGVPVYEARGAVDFTRAAEHCRLWLGA</sequence>